<evidence type="ECO:0008006" key="4">
    <source>
        <dbReference type="Google" id="ProtNLM"/>
    </source>
</evidence>
<sequence length="537" mass="59950">MTKHDAVLDTGSWLRGVLVWSGYRAELGEIKSWDLKVVQLSDSRQGLSVFRGHMERGNGFGQVVLLDDAYNLHKTISADKKGQSLDAHDFHLLDNGQNAIVLRYLPVQQDLTSKGLEDSFGWVYNSNFKEYELDTGKVLFEWNSIDHVSIKESVVSPKVKLGTAKSFTKPWDYFHINSVDKFENGDYLVSARHTNCIYRISHQDGSIIWRLGGTKSTFTLNGFNFSSQHDARIRKAVDGEEQISLFNNAWNGNVQTRDYSSAMLVELDSISMTASLVNEWLPLEGGLARHQGNVRFLDNGNVFVGWGGIPSFTEFASNGDRVLDVAFSDNTTLNYRTIKQDWVGRPDTQPDLYIYSRSETDPTYFYMSWNGATEVANWEVYGVVDNSLDPVLLGSAKKEGFETRYNTSAKISAGFVKALDHSNNILSTSEIITTIVPPSNLGCQPQHCSAHSQQLQRQSDVVGYIKPAGFMNAKHPAGIPALASDGSQRWGAIVIGAVTLLGVGFWAGRFTRRLKWKVLDLLPANVKYTPLEQRIVV</sequence>
<proteinExistence type="predicted"/>
<dbReference type="InterPro" id="IPR039535">
    <property type="entry name" value="ASST-like"/>
</dbReference>
<dbReference type="Pfam" id="PF14269">
    <property type="entry name" value="Arylsulfotran_2"/>
    <property type="match status" value="1"/>
</dbReference>
<dbReference type="InterPro" id="IPR053143">
    <property type="entry name" value="Arylsulfate_ST"/>
</dbReference>
<keyword evidence="1" id="KW-1133">Transmembrane helix</keyword>
<reference evidence="2 3" key="1">
    <citation type="submission" date="2024-06" db="EMBL/GenBank/DDBJ databases">
        <title>Complete genome of Phlyctema vagabunda strain 19-DSS-EL-015.</title>
        <authorList>
            <person name="Fiorenzani C."/>
        </authorList>
    </citation>
    <scope>NUCLEOTIDE SEQUENCE [LARGE SCALE GENOMIC DNA]</scope>
    <source>
        <strain evidence="2 3">19-DSS-EL-015</strain>
    </source>
</reference>
<protein>
    <recommendedName>
        <fullName evidence="4">Arylsulfotransferase</fullName>
    </recommendedName>
</protein>
<accession>A0ABR4PTN8</accession>
<evidence type="ECO:0000313" key="2">
    <source>
        <dbReference type="EMBL" id="KAL3426563.1"/>
    </source>
</evidence>
<comment type="caution">
    <text evidence="2">The sequence shown here is derived from an EMBL/GenBank/DDBJ whole genome shotgun (WGS) entry which is preliminary data.</text>
</comment>
<dbReference type="PANTHER" id="PTHR35340">
    <property type="entry name" value="PQQ ENZYME REPEAT PROTEIN-RELATED"/>
    <property type="match status" value="1"/>
</dbReference>
<dbReference type="PANTHER" id="PTHR35340:SF5">
    <property type="entry name" value="ASST-DOMAIN-CONTAINING PROTEIN"/>
    <property type="match status" value="1"/>
</dbReference>
<keyword evidence="3" id="KW-1185">Reference proteome</keyword>
<name>A0ABR4PTN8_9HELO</name>
<dbReference type="EMBL" id="JBFCZG010000001">
    <property type="protein sequence ID" value="KAL3426563.1"/>
    <property type="molecule type" value="Genomic_DNA"/>
</dbReference>
<evidence type="ECO:0000313" key="3">
    <source>
        <dbReference type="Proteomes" id="UP001629113"/>
    </source>
</evidence>
<keyword evidence="1" id="KW-0812">Transmembrane</keyword>
<dbReference type="Proteomes" id="UP001629113">
    <property type="component" value="Unassembled WGS sequence"/>
</dbReference>
<evidence type="ECO:0000256" key="1">
    <source>
        <dbReference type="SAM" id="Phobius"/>
    </source>
</evidence>
<keyword evidence="1" id="KW-0472">Membrane</keyword>
<gene>
    <name evidence="2" type="ORF">PVAG01_00072</name>
</gene>
<organism evidence="2 3">
    <name type="scientific">Phlyctema vagabunda</name>
    <dbReference type="NCBI Taxonomy" id="108571"/>
    <lineage>
        <taxon>Eukaryota</taxon>
        <taxon>Fungi</taxon>
        <taxon>Dikarya</taxon>
        <taxon>Ascomycota</taxon>
        <taxon>Pezizomycotina</taxon>
        <taxon>Leotiomycetes</taxon>
        <taxon>Helotiales</taxon>
        <taxon>Dermateaceae</taxon>
        <taxon>Phlyctema</taxon>
    </lineage>
</organism>
<feature type="transmembrane region" description="Helical" evidence="1">
    <location>
        <begin position="490"/>
        <end position="508"/>
    </location>
</feature>